<organism evidence="1 2">
    <name type="scientific">Klebsiella aerogenes (strain ATCC 13048 / DSM 30053 / CCUG 1429 / JCM 1235 / KCTC 2190 / NBRC 13534 / NCIMB 10102 / NCTC 10006 / CDC 819-56)</name>
    <name type="common">Enterobacter aerogenes</name>
    <dbReference type="NCBI Taxonomy" id="1028307"/>
    <lineage>
        <taxon>Bacteria</taxon>
        <taxon>Pseudomonadati</taxon>
        <taxon>Pseudomonadota</taxon>
        <taxon>Gammaproteobacteria</taxon>
        <taxon>Enterobacterales</taxon>
        <taxon>Enterobacteriaceae</taxon>
        <taxon>Klebsiella/Raoultella group</taxon>
        <taxon>Klebsiella</taxon>
    </lineage>
</organism>
<dbReference type="HOGENOM" id="CLU_3061141_0_0_6"/>
<proteinExistence type="predicted"/>
<dbReference type="GeneID" id="93311023"/>
<dbReference type="PATRIC" id="fig|1028307.3.peg.2836"/>
<dbReference type="AlphaFoldDB" id="A0A0H3FQC8"/>
<accession>A0A0H3FQC8</accession>
<protein>
    <submittedName>
        <fullName evidence="1">Uncharacterized protein</fullName>
    </submittedName>
</protein>
<dbReference type="KEGG" id="eae:EAE_14190"/>
<dbReference type="Proteomes" id="UP000008881">
    <property type="component" value="Chromosome"/>
</dbReference>
<keyword evidence="2" id="KW-1185">Reference proteome</keyword>
<sequence>MSDFDMVGHRQVAFFLPCRQPQALSCVKKRYYIDLLNIIGNNHSPLCRGRGDG</sequence>
<reference evidence="1 2" key="1">
    <citation type="journal article" date="2012" name="J. Bacteriol.">
        <title>Complete genome sequence of Enterobacter aerogenes KCTC 2190.</title>
        <authorList>
            <person name="Shin S.H."/>
            <person name="Kim S."/>
            <person name="Kim J.Y."/>
            <person name="Lee S."/>
            <person name="Um Y."/>
            <person name="Oh M.K."/>
            <person name="Kim Y.R."/>
            <person name="Lee J."/>
            <person name="Yang K.S."/>
        </authorList>
    </citation>
    <scope>NUCLEOTIDE SEQUENCE [LARGE SCALE GENOMIC DNA]</scope>
    <source>
        <strain evidence="1 2">KCTC 2190</strain>
    </source>
</reference>
<evidence type="ECO:0000313" key="2">
    <source>
        <dbReference type="Proteomes" id="UP000008881"/>
    </source>
</evidence>
<name>A0A0H3FQC8_KLEAK</name>
<dbReference type="RefSeq" id="WP_015367668.1">
    <property type="nucleotide sequence ID" value="NC_015663.1"/>
</dbReference>
<dbReference type="EMBL" id="CP002824">
    <property type="protein sequence ID" value="AEG97751.1"/>
    <property type="molecule type" value="Genomic_DNA"/>
</dbReference>
<gene>
    <name evidence="1" type="ordered locus">EAE_14190</name>
</gene>
<evidence type="ECO:0000313" key="1">
    <source>
        <dbReference type="EMBL" id="AEG97751.1"/>
    </source>
</evidence>